<feature type="chain" id="PRO_5045171977" evidence="12">
    <location>
        <begin position="32"/>
        <end position="742"/>
    </location>
</feature>
<dbReference type="Pfam" id="PF00593">
    <property type="entry name" value="TonB_dep_Rec_b-barrel"/>
    <property type="match status" value="1"/>
</dbReference>
<sequence>MPVRSARHRALSTSIRFALLTTVIAASTAHADAVDEQKTLRDNSTTLSGVQVEANVVAPTAAYAGGQVARGGRFGVLGNQDAMNVPFALTSYTDTLIRNQQARSLGDVVSNDPAVRTGFGFGNFSQVFTVRGFQIYSDDVAFDGLYGLLPRQLLAPELVSRVEVFKGASAFLNGISPGGSGIGGNINIAPKRADDTPLTRVGLDWGSDSQIGESADIGRRFGANDAFGVRINAVHREGGTSIDGEKRRVTAASVAFDYRGDDLRVTTDLGYQKQVITGGRAVVYASGLSSVPRAPSASTNYAQPWSNSSLEDTFGVVRAEYDIAPWLTAYMAAGAHHGNEFGDYVSPTLVDVSGAATESRFTVPYIADTATGEAGFNARFDTGEVTHRVNVGFSALSFRKKAAYAGSSSFTDPHVINTNIYDPSYVSVPGFVYDVGPISDPGITGRTQLRSLAVSDTLGFMDERLEVTLGARRQKLHVLGYAYATNGVDGAKNAEYDRYATSPVVGVNYRVAEQWSVYANHIEALSQGGEAPVVFGTRPVTNAGQVFAPYKSRQNEVGVKWDAGTVGSTLALFQIKQPSAYVDPASNTYVVDGEQRNRGVEWSVFGQPTDGVRLLGGVNYIQPDQVKTQGGVNDGKDAIGVPRFQANAGVEWDIPHTPDITVSARAVHTGKQYLDVANQLKVPAWTTYDVGARTTAHLEGVPVTFRLTVQNLTNKGYWASANGGYLTQGMPRTYYVSASFDL</sequence>
<dbReference type="SUPFAM" id="SSF56935">
    <property type="entry name" value="Porins"/>
    <property type="match status" value="1"/>
</dbReference>
<dbReference type="Gene3D" id="2.170.130.10">
    <property type="entry name" value="TonB-dependent receptor, plug domain"/>
    <property type="match status" value="1"/>
</dbReference>
<dbReference type="PROSITE" id="PS52016">
    <property type="entry name" value="TONB_DEPENDENT_REC_3"/>
    <property type="match status" value="1"/>
</dbReference>
<evidence type="ECO:0000256" key="7">
    <source>
        <dbReference type="ARBA" id="ARBA00023136"/>
    </source>
</evidence>
<keyword evidence="8 15" id="KW-0675">Receptor</keyword>
<gene>
    <name evidence="15" type="ORF">P3W24_13470</name>
</gene>
<evidence type="ECO:0000256" key="11">
    <source>
        <dbReference type="RuleBase" id="RU003357"/>
    </source>
</evidence>
<dbReference type="EMBL" id="JARJJS010000003">
    <property type="protein sequence ID" value="MDF4025982.1"/>
    <property type="molecule type" value="Genomic_DNA"/>
</dbReference>
<dbReference type="InterPro" id="IPR012910">
    <property type="entry name" value="Plug_dom"/>
</dbReference>
<evidence type="ECO:0000256" key="6">
    <source>
        <dbReference type="ARBA" id="ARBA00023077"/>
    </source>
</evidence>
<keyword evidence="4 10" id="KW-1134">Transmembrane beta strand</keyword>
<keyword evidence="9 10" id="KW-0998">Cell outer membrane</keyword>
<keyword evidence="3 10" id="KW-0813">Transport</keyword>
<organism evidence="15 16">
    <name type="scientific">Luteibacter sahnii</name>
    <dbReference type="NCBI Taxonomy" id="3021977"/>
    <lineage>
        <taxon>Bacteria</taxon>
        <taxon>Pseudomonadati</taxon>
        <taxon>Pseudomonadota</taxon>
        <taxon>Gammaproteobacteria</taxon>
        <taxon>Lysobacterales</taxon>
        <taxon>Rhodanobacteraceae</taxon>
        <taxon>Luteibacter</taxon>
    </lineage>
</organism>
<reference evidence="15 16" key="1">
    <citation type="journal article" date="2024" name="Curr. Microbiol.">
        <title>Luteibacter sahnii sp. nov., A Novel Yellow-Colored Xanthomonadin Pigment Producing Probiotic Bacterium from Healthy Rice Seed Microbiome.</title>
        <authorList>
            <person name="Jaiswal G."/>
            <person name="Rana R."/>
            <person name="Nayak P.K."/>
            <person name="Chouhan R."/>
            <person name="Gandhi S.G."/>
            <person name="Patel H.K."/>
            <person name="Patil P.B."/>
        </authorList>
    </citation>
    <scope>NUCLEOTIDE SEQUENCE [LARGE SCALE GENOMIC DNA]</scope>
    <source>
        <strain evidence="15 16">PPL201</strain>
    </source>
</reference>
<feature type="domain" description="TonB-dependent receptor-like beta-barrel" evidence="13">
    <location>
        <begin position="257"/>
        <end position="712"/>
    </location>
</feature>
<proteinExistence type="inferred from homology"/>
<evidence type="ECO:0000313" key="16">
    <source>
        <dbReference type="Proteomes" id="UP001528850"/>
    </source>
</evidence>
<evidence type="ECO:0000256" key="1">
    <source>
        <dbReference type="ARBA" id="ARBA00004571"/>
    </source>
</evidence>
<dbReference type="Pfam" id="PF07715">
    <property type="entry name" value="Plug"/>
    <property type="match status" value="1"/>
</dbReference>
<keyword evidence="7 10" id="KW-0472">Membrane</keyword>
<evidence type="ECO:0000256" key="10">
    <source>
        <dbReference type="PROSITE-ProRule" id="PRU01360"/>
    </source>
</evidence>
<dbReference type="CDD" id="cd01347">
    <property type="entry name" value="ligand_gated_channel"/>
    <property type="match status" value="1"/>
</dbReference>
<dbReference type="InterPro" id="IPR039426">
    <property type="entry name" value="TonB-dep_rcpt-like"/>
</dbReference>
<comment type="similarity">
    <text evidence="2 10 11">Belongs to the TonB-dependent receptor family.</text>
</comment>
<comment type="caution">
    <text evidence="15">The sequence shown here is derived from an EMBL/GenBank/DDBJ whole genome shotgun (WGS) entry which is preliminary data.</text>
</comment>
<comment type="subcellular location">
    <subcellularLocation>
        <location evidence="1 10">Cell outer membrane</location>
        <topology evidence="1 10">Multi-pass membrane protein</topology>
    </subcellularLocation>
</comment>
<dbReference type="Gene3D" id="2.40.170.20">
    <property type="entry name" value="TonB-dependent receptor, beta-barrel domain"/>
    <property type="match status" value="1"/>
</dbReference>
<keyword evidence="6 11" id="KW-0798">TonB box</keyword>
<feature type="signal peptide" evidence="12">
    <location>
        <begin position="1"/>
        <end position="31"/>
    </location>
</feature>
<keyword evidence="12" id="KW-0732">Signal</keyword>
<dbReference type="Proteomes" id="UP001528850">
    <property type="component" value="Unassembled WGS sequence"/>
</dbReference>
<dbReference type="PANTHER" id="PTHR32552:SF82">
    <property type="entry name" value="FCUA PROTEIN"/>
    <property type="match status" value="1"/>
</dbReference>
<protein>
    <submittedName>
        <fullName evidence="15">TonB-dependent siderophore receptor</fullName>
    </submittedName>
</protein>
<dbReference type="InterPro" id="IPR000531">
    <property type="entry name" value="Beta-barrel_TonB"/>
</dbReference>
<evidence type="ECO:0000256" key="2">
    <source>
        <dbReference type="ARBA" id="ARBA00009810"/>
    </source>
</evidence>
<dbReference type="NCBIfam" id="TIGR01783">
    <property type="entry name" value="TonB-siderophor"/>
    <property type="match status" value="1"/>
</dbReference>
<evidence type="ECO:0000256" key="8">
    <source>
        <dbReference type="ARBA" id="ARBA00023170"/>
    </source>
</evidence>
<feature type="domain" description="TonB-dependent receptor plug" evidence="14">
    <location>
        <begin position="82"/>
        <end position="179"/>
    </location>
</feature>
<dbReference type="PANTHER" id="PTHR32552">
    <property type="entry name" value="FERRICHROME IRON RECEPTOR-RELATED"/>
    <property type="match status" value="1"/>
</dbReference>
<evidence type="ECO:0000256" key="9">
    <source>
        <dbReference type="ARBA" id="ARBA00023237"/>
    </source>
</evidence>
<evidence type="ECO:0000259" key="14">
    <source>
        <dbReference type="Pfam" id="PF07715"/>
    </source>
</evidence>
<evidence type="ECO:0000313" key="15">
    <source>
        <dbReference type="EMBL" id="MDF4025982.1"/>
    </source>
</evidence>
<evidence type="ECO:0000256" key="4">
    <source>
        <dbReference type="ARBA" id="ARBA00022452"/>
    </source>
</evidence>
<evidence type="ECO:0000259" key="13">
    <source>
        <dbReference type="Pfam" id="PF00593"/>
    </source>
</evidence>
<accession>A0ABT6BD64</accession>
<dbReference type="InterPro" id="IPR037066">
    <property type="entry name" value="Plug_dom_sf"/>
</dbReference>
<keyword evidence="5 10" id="KW-0812">Transmembrane</keyword>
<keyword evidence="16" id="KW-1185">Reference proteome</keyword>
<name>A0ABT6BD64_9GAMM</name>
<evidence type="ECO:0000256" key="12">
    <source>
        <dbReference type="SAM" id="SignalP"/>
    </source>
</evidence>
<dbReference type="InterPro" id="IPR010105">
    <property type="entry name" value="TonB_sidphr_rcpt"/>
</dbReference>
<dbReference type="InterPro" id="IPR036942">
    <property type="entry name" value="Beta-barrel_TonB_sf"/>
</dbReference>
<evidence type="ECO:0000256" key="5">
    <source>
        <dbReference type="ARBA" id="ARBA00022692"/>
    </source>
</evidence>
<evidence type="ECO:0000256" key="3">
    <source>
        <dbReference type="ARBA" id="ARBA00022448"/>
    </source>
</evidence>